<dbReference type="KEGG" id="lins:G7067_10420"/>
<evidence type="ECO:0000313" key="1">
    <source>
        <dbReference type="EMBL" id="QIM16723.1"/>
    </source>
</evidence>
<sequence>MSVGLTPVEAGAEVPDLGLVMQMEGCSVISDSWVESNGGVAYTCTPETAVAGVTVTTVWLPGVEISTGGAQVAGYPALDAAAALEIAKRLVNKAR</sequence>
<keyword evidence="2" id="KW-1185">Reference proteome</keyword>
<reference evidence="1 2" key="1">
    <citation type="submission" date="2020-03" db="EMBL/GenBank/DDBJ databases">
        <title>Leucobacter sp. nov., isolated from beetles.</title>
        <authorList>
            <person name="Hyun D.-W."/>
            <person name="Bae J.-W."/>
        </authorList>
    </citation>
    <scope>NUCLEOTIDE SEQUENCE [LARGE SCALE GENOMIC DNA]</scope>
    <source>
        <strain evidence="1 2">HDW9B</strain>
    </source>
</reference>
<proteinExistence type="predicted"/>
<dbReference type="Proteomes" id="UP000501387">
    <property type="component" value="Chromosome"/>
</dbReference>
<dbReference type="EMBL" id="CP049934">
    <property type="protein sequence ID" value="QIM16723.1"/>
    <property type="molecule type" value="Genomic_DNA"/>
</dbReference>
<dbReference type="AlphaFoldDB" id="A0A6G8FKA1"/>
<gene>
    <name evidence="1" type="ORF">G7067_10420</name>
</gene>
<accession>A0A6G8FKA1</accession>
<dbReference type="RefSeq" id="WP_166324037.1">
    <property type="nucleotide sequence ID" value="NZ_CP049934.1"/>
</dbReference>
<organism evidence="1 2">
    <name type="scientific">Leucobacter insecticola</name>
    <dbReference type="NCBI Taxonomy" id="2714934"/>
    <lineage>
        <taxon>Bacteria</taxon>
        <taxon>Bacillati</taxon>
        <taxon>Actinomycetota</taxon>
        <taxon>Actinomycetes</taxon>
        <taxon>Micrococcales</taxon>
        <taxon>Microbacteriaceae</taxon>
        <taxon>Leucobacter</taxon>
    </lineage>
</organism>
<evidence type="ECO:0000313" key="2">
    <source>
        <dbReference type="Proteomes" id="UP000501387"/>
    </source>
</evidence>
<protein>
    <recommendedName>
        <fullName evidence="3">DUF3558 domain-containing protein</fullName>
    </recommendedName>
</protein>
<name>A0A6G8FKA1_9MICO</name>
<evidence type="ECO:0008006" key="3">
    <source>
        <dbReference type="Google" id="ProtNLM"/>
    </source>
</evidence>